<dbReference type="Pfam" id="PF00248">
    <property type="entry name" value="Aldo_ket_red"/>
    <property type="match status" value="1"/>
</dbReference>
<evidence type="ECO:0000256" key="2">
    <source>
        <dbReference type="ARBA" id="ARBA00038157"/>
    </source>
</evidence>
<evidence type="ECO:0000259" key="3">
    <source>
        <dbReference type="Pfam" id="PF00248"/>
    </source>
</evidence>
<accession>A0A5N6J5T4</accession>
<evidence type="ECO:0000313" key="5">
    <source>
        <dbReference type="Proteomes" id="UP000326289"/>
    </source>
</evidence>
<dbReference type="EMBL" id="ML732794">
    <property type="protein sequence ID" value="KAB8273599.1"/>
    <property type="molecule type" value="Genomic_DNA"/>
</dbReference>
<dbReference type="InterPro" id="IPR036812">
    <property type="entry name" value="NAD(P)_OxRdtase_dom_sf"/>
</dbReference>
<keyword evidence="5" id="KW-1185">Reference proteome</keyword>
<dbReference type="AlphaFoldDB" id="A0A5N6J5T4"/>
<dbReference type="PANTHER" id="PTHR43364:SF15">
    <property type="entry name" value="ARYL-ALCOHOL DEHYDROGENASE AAD16-RELATED"/>
    <property type="match status" value="1"/>
</dbReference>
<comment type="similarity">
    <text evidence="2">Belongs to the aldo/keto reductase family. Aldo/keto reductase 2 subfamily.</text>
</comment>
<reference evidence="4 5" key="1">
    <citation type="submission" date="2019-04" db="EMBL/GenBank/DDBJ databases">
        <title>Fungal friends and foes A comparative genomics study of 23 Aspergillus species from section Flavi.</title>
        <authorList>
            <consortium name="DOE Joint Genome Institute"/>
            <person name="Kjaerbolling I."/>
            <person name="Vesth T.C."/>
            <person name="Frisvad J.C."/>
            <person name="Nybo J.L."/>
            <person name="Theobald S."/>
            <person name="Kildgaard S."/>
            <person name="Petersen T.I."/>
            <person name="Kuo A."/>
            <person name="Sato A."/>
            <person name="Lyhne E.K."/>
            <person name="Kogle M.E."/>
            <person name="Wiebenga A."/>
            <person name="Kun R.S."/>
            <person name="Lubbers R.J."/>
            <person name="Makela M.R."/>
            <person name="Barry K."/>
            <person name="Chovatia M."/>
            <person name="Clum A."/>
            <person name="Daum C."/>
            <person name="Haridas S."/>
            <person name="He G."/>
            <person name="LaButti K."/>
            <person name="Lipzen A."/>
            <person name="Mondo S."/>
            <person name="Pangilinan J."/>
            <person name="Riley R."/>
            <person name="Salamov A."/>
            <person name="Simmons B.A."/>
            <person name="Magnuson J.K."/>
            <person name="Henrissat B."/>
            <person name="Mortensen U.H."/>
            <person name="Larsen T.O."/>
            <person name="De vries R.P."/>
            <person name="Grigoriev I.V."/>
            <person name="Machida M."/>
            <person name="Baker S.E."/>
            <person name="Andersen M.R."/>
        </authorList>
    </citation>
    <scope>NUCLEOTIDE SEQUENCE [LARGE SCALE GENOMIC DNA]</scope>
    <source>
        <strain evidence="4 5">CBS 117635</strain>
    </source>
</reference>
<keyword evidence="1" id="KW-0560">Oxidoreductase</keyword>
<sequence length="83" mass="9735">MANEMEYTRLGTSGLKISKVILGAMSYGTKEWQDWVLNEDEALPLIEHAYKRGINTWDTVRNFHSRITDRILHDQNKTKQNKK</sequence>
<dbReference type="SUPFAM" id="SSF51430">
    <property type="entry name" value="NAD(P)-linked oxidoreductase"/>
    <property type="match status" value="1"/>
</dbReference>
<organism evidence="4 5">
    <name type="scientific">Aspergillus minisclerotigenes</name>
    <dbReference type="NCBI Taxonomy" id="656917"/>
    <lineage>
        <taxon>Eukaryota</taxon>
        <taxon>Fungi</taxon>
        <taxon>Dikarya</taxon>
        <taxon>Ascomycota</taxon>
        <taxon>Pezizomycotina</taxon>
        <taxon>Eurotiomycetes</taxon>
        <taxon>Eurotiomycetidae</taxon>
        <taxon>Eurotiales</taxon>
        <taxon>Aspergillaceae</taxon>
        <taxon>Aspergillus</taxon>
        <taxon>Aspergillus subgen. Circumdati</taxon>
    </lineage>
</organism>
<evidence type="ECO:0000256" key="1">
    <source>
        <dbReference type="ARBA" id="ARBA00023002"/>
    </source>
</evidence>
<name>A0A5N6J5T4_9EURO</name>
<dbReference type="Gene3D" id="3.20.20.100">
    <property type="entry name" value="NADP-dependent oxidoreductase domain"/>
    <property type="match status" value="1"/>
</dbReference>
<dbReference type="GO" id="GO:0016491">
    <property type="term" value="F:oxidoreductase activity"/>
    <property type="evidence" value="ECO:0007669"/>
    <property type="project" value="UniProtKB-KW"/>
</dbReference>
<dbReference type="Proteomes" id="UP000326289">
    <property type="component" value="Unassembled WGS sequence"/>
</dbReference>
<evidence type="ECO:0000313" key="4">
    <source>
        <dbReference type="EMBL" id="KAB8273599.1"/>
    </source>
</evidence>
<protein>
    <recommendedName>
        <fullName evidence="3">NADP-dependent oxidoreductase domain-containing protein</fullName>
    </recommendedName>
</protein>
<dbReference type="InterPro" id="IPR023210">
    <property type="entry name" value="NADP_OxRdtase_dom"/>
</dbReference>
<dbReference type="PANTHER" id="PTHR43364">
    <property type="entry name" value="NADH-SPECIFIC METHYLGLYOXAL REDUCTASE-RELATED"/>
    <property type="match status" value="1"/>
</dbReference>
<feature type="domain" description="NADP-dependent oxidoreductase" evidence="3">
    <location>
        <begin position="19"/>
        <end position="64"/>
    </location>
</feature>
<gene>
    <name evidence="4" type="ORF">BDV30DRAFT_238377</name>
</gene>
<proteinExistence type="inferred from homology"/>
<dbReference type="InterPro" id="IPR050523">
    <property type="entry name" value="AKR_Detox_Biosynth"/>
</dbReference>